<gene>
    <name evidence="1" type="ORF">SCF082_LOCUS32715</name>
</gene>
<reference evidence="1 2" key="1">
    <citation type="submission" date="2024-02" db="EMBL/GenBank/DDBJ databases">
        <authorList>
            <person name="Chen Y."/>
            <person name="Shah S."/>
            <person name="Dougan E. K."/>
            <person name="Thang M."/>
            <person name="Chan C."/>
        </authorList>
    </citation>
    <scope>NUCLEOTIDE SEQUENCE [LARGE SCALE GENOMIC DNA]</scope>
</reference>
<keyword evidence="2" id="KW-1185">Reference proteome</keyword>
<accession>A0ABP0NGX4</accession>
<comment type="caution">
    <text evidence="1">The sequence shown here is derived from an EMBL/GenBank/DDBJ whole genome shotgun (WGS) entry which is preliminary data.</text>
</comment>
<evidence type="ECO:0000313" key="1">
    <source>
        <dbReference type="EMBL" id="CAK9063028.1"/>
    </source>
</evidence>
<dbReference type="EMBL" id="CAXAMM010028557">
    <property type="protein sequence ID" value="CAK9063028.1"/>
    <property type="molecule type" value="Genomic_DNA"/>
</dbReference>
<name>A0ABP0NGX4_9DINO</name>
<proteinExistence type="predicted"/>
<protein>
    <submittedName>
        <fullName evidence="1">Laminin subunit beta-1 (Laminin B1 chain) (Laminin-1 subunit beta) (Laminin-10 subunit beta) (Laminin-12 subunit beta) (Laminin-2 subunit beta) (Laminin-6 subunit beta) (Laminin-8 subunit beta)</fullName>
    </submittedName>
</protein>
<dbReference type="Proteomes" id="UP001642464">
    <property type="component" value="Unassembled WGS sequence"/>
</dbReference>
<sequence length="423" mass="47019">MAFHAWSFALCLAVAVSVREESMHTMDLLLESDEYLDEEMKLVPAKISKAIRRTLRLSKEATEKAEKKKSTMTAEKEEQEKKAAEAEKKSDESDKAADEASKKREDAEEKVREANKAMETQNEAQSAWKAANTKLQALEKKYKEEDNAYKVLSAKVKKEVGALIDQKNKANIALQALAKQKSDEAAAVEKLKSDVTAKGGIAMEASEKAEAATEAMEEAEKKATESKLAAEEAQAELVEAKAKAEAAEQKFLDAKGSLEKTLQVASLVEVRESVQAFYDAIDKSTKSMEKEYEATEGQQDAKPAHELLRSDPNVKAALVSYNEMVLTFRRLHVKSKDFYTFVADSVGEIHENAEAALQLQCDPTEELERAAKKSKDKTDFFQKCGSGVWKDLKLEQQRFPHLEKGAIRADTVVKEEPKAEESA</sequence>
<organism evidence="1 2">
    <name type="scientific">Durusdinium trenchii</name>
    <dbReference type="NCBI Taxonomy" id="1381693"/>
    <lineage>
        <taxon>Eukaryota</taxon>
        <taxon>Sar</taxon>
        <taxon>Alveolata</taxon>
        <taxon>Dinophyceae</taxon>
        <taxon>Suessiales</taxon>
        <taxon>Symbiodiniaceae</taxon>
        <taxon>Durusdinium</taxon>
    </lineage>
</organism>
<evidence type="ECO:0000313" key="2">
    <source>
        <dbReference type="Proteomes" id="UP001642464"/>
    </source>
</evidence>